<dbReference type="Proteomes" id="UP000005824">
    <property type="component" value="Unassembled WGS sequence"/>
</dbReference>
<evidence type="ECO:0000313" key="3">
    <source>
        <dbReference type="EMBL" id="EDY18031.1"/>
    </source>
</evidence>
<proteinExistence type="predicted"/>
<feature type="domain" description="Ice-binding protein C-terminal" evidence="2">
    <location>
        <begin position="230"/>
        <end position="254"/>
    </location>
</feature>
<sequence length="258" mass="26200">MKSLSAFYTALSLSWLLAASATASTLSGIVAGTSSSGALNANLTGTGGIDWALWNDMSSTAVSSFAPTNWKASDPLGLHSVNITPVSVVGQSTSNFVRGSSLTTATTFSYSDGSSPASASGTSGLVFNNDLNFSNVGVQLQVKGDPTQLLQLDIWAGGFAATGNLTLTLPNATPVTLTSQAYSSITPKDATLFTVFYQPDSASDLLTIAYTSTNTTTSGHVGIQAVSISAVPEPATGTLLIGALALGGFSRRRKAIGA</sequence>
<evidence type="ECO:0000259" key="2">
    <source>
        <dbReference type="Pfam" id="PF07589"/>
    </source>
</evidence>
<evidence type="ECO:0000313" key="4">
    <source>
        <dbReference type="Proteomes" id="UP000005824"/>
    </source>
</evidence>
<accession>B4D6C2</accession>
<feature type="chain" id="PRO_5002802515" description="Ice-binding protein C-terminal domain-containing protein" evidence="1">
    <location>
        <begin position="24"/>
        <end position="258"/>
    </location>
</feature>
<dbReference type="EMBL" id="ABVL01000015">
    <property type="protein sequence ID" value="EDY18031.1"/>
    <property type="molecule type" value="Genomic_DNA"/>
</dbReference>
<dbReference type="AlphaFoldDB" id="B4D6C2"/>
<reference evidence="3 4" key="1">
    <citation type="journal article" date="2011" name="J. Bacteriol.">
        <title>Genome sequence of Chthoniobacter flavus Ellin428, an aerobic heterotrophic soil bacterium.</title>
        <authorList>
            <person name="Kant R."/>
            <person name="van Passel M.W."/>
            <person name="Palva A."/>
            <person name="Lucas S."/>
            <person name="Lapidus A."/>
            <person name="Glavina Del Rio T."/>
            <person name="Dalin E."/>
            <person name="Tice H."/>
            <person name="Bruce D."/>
            <person name="Goodwin L."/>
            <person name="Pitluck S."/>
            <person name="Larimer F.W."/>
            <person name="Land M.L."/>
            <person name="Hauser L."/>
            <person name="Sangwan P."/>
            <person name="de Vos W.M."/>
            <person name="Janssen P.H."/>
            <person name="Smidt H."/>
        </authorList>
    </citation>
    <scope>NUCLEOTIDE SEQUENCE [LARGE SCALE GENOMIC DNA]</scope>
    <source>
        <strain evidence="3 4">Ellin428</strain>
    </source>
</reference>
<dbReference type="InterPro" id="IPR013424">
    <property type="entry name" value="Ice-binding_C"/>
</dbReference>
<organism evidence="3 4">
    <name type="scientific">Chthoniobacter flavus Ellin428</name>
    <dbReference type="NCBI Taxonomy" id="497964"/>
    <lineage>
        <taxon>Bacteria</taxon>
        <taxon>Pseudomonadati</taxon>
        <taxon>Verrucomicrobiota</taxon>
        <taxon>Spartobacteria</taxon>
        <taxon>Chthoniobacterales</taxon>
        <taxon>Chthoniobacteraceae</taxon>
        <taxon>Chthoniobacter</taxon>
    </lineage>
</organism>
<feature type="signal peptide" evidence="1">
    <location>
        <begin position="1"/>
        <end position="23"/>
    </location>
</feature>
<keyword evidence="4" id="KW-1185">Reference proteome</keyword>
<dbReference type="InParanoid" id="B4D6C2"/>
<keyword evidence="1" id="KW-0732">Signal</keyword>
<evidence type="ECO:0000256" key="1">
    <source>
        <dbReference type="SAM" id="SignalP"/>
    </source>
</evidence>
<gene>
    <name evidence="3" type="ORF">CfE428DRAFT_4461</name>
</gene>
<comment type="caution">
    <text evidence="3">The sequence shown here is derived from an EMBL/GenBank/DDBJ whole genome shotgun (WGS) entry which is preliminary data.</text>
</comment>
<protein>
    <recommendedName>
        <fullName evidence="2">Ice-binding protein C-terminal domain-containing protein</fullName>
    </recommendedName>
</protein>
<dbReference type="RefSeq" id="WP_006981784.1">
    <property type="nucleotide sequence ID" value="NZ_ABVL01000015.1"/>
</dbReference>
<dbReference type="Pfam" id="PF07589">
    <property type="entry name" value="PEP-CTERM"/>
    <property type="match status" value="1"/>
</dbReference>
<dbReference type="NCBIfam" id="TIGR02595">
    <property type="entry name" value="PEP_CTERM"/>
    <property type="match status" value="1"/>
</dbReference>
<name>B4D6C2_9BACT</name>